<organism evidence="1 2">
    <name type="scientific">Oryza meyeriana var. granulata</name>
    <dbReference type="NCBI Taxonomy" id="110450"/>
    <lineage>
        <taxon>Eukaryota</taxon>
        <taxon>Viridiplantae</taxon>
        <taxon>Streptophyta</taxon>
        <taxon>Embryophyta</taxon>
        <taxon>Tracheophyta</taxon>
        <taxon>Spermatophyta</taxon>
        <taxon>Magnoliopsida</taxon>
        <taxon>Liliopsida</taxon>
        <taxon>Poales</taxon>
        <taxon>Poaceae</taxon>
        <taxon>BOP clade</taxon>
        <taxon>Oryzoideae</taxon>
        <taxon>Oryzeae</taxon>
        <taxon>Oryzinae</taxon>
        <taxon>Oryza</taxon>
        <taxon>Oryza meyeriana</taxon>
    </lineage>
</organism>
<accession>A0A6G1C9G9</accession>
<dbReference type="EMBL" id="SPHZ02000010">
    <property type="protein sequence ID" value="KAF0896657.1"/>
    <property type="molecule type" value="Genomic_DNA"/>
</dbReference>
<protein>
    <submittedName>
        <fullName evidence="1">Uncharacterized protein</fullName>
    </submittedName>
</protein>
<dbReference type="AlphaFoldDB" id="A0A6G1C9G9"/>
<reference evidence="1 2" key="1">
    <citation type="submission" date="2019-11" db="EMBL/GenBank/DDBJ databases">
        <title>Whole genome sequence of Oryza granulata.</title>
        <authorList>
            <person name="Li W."/>
        </authorList>
    </citation>
    <scope>NUCLEOTIDE SEQUENCE [LARGE SCALE GENOMIC DNA]</scope>
    <source>
        <strain evidence="2">cv. Menghai</strain>
        <tissue evidence="1">Leaf</tissue>
    </source>
</reference>
<proteinExistence type="predicted"/>
<keyword evidence="2" id="KW-1185">Reference proteome</keyword>
<gene>
    <name evidence="1" type="ORF">E2562_026770</name>
</gene>
<evidence type="ECO:0000313" key="1">
    <source>
        <dbReference type="EMBL" id="KAF0896657.1"/>
    </source>
</evidence>
<comment type="caution">
    <text evidence="1">The sequence shown here is derived from an EMBL/GenBank/DDBJ whole genome shotgun (WGS) entry which is preliminary data.</text>
</comment>
<name>A0A6G1C9G9_9ORYZ</name>
<evidence type="ECO:0000313" key="2">
    <source>
        <dbReference type="Proteomes" id="UP000479710"/>
    </source>
</evidence>
<sequence>MASGAKSSSARQDFPRQRIAHELCRAASPRKISRRSAAASQGKRIKSSIAYLASRAPDLILLRARWWLLEFMWTSFWNGTYGDPKDLELMPNKMID</sequence>
<dbReference type="Proteomes" id="UP000479710">
    <property type="component" value="Unassembled WGS sequence"/>
</dbReference>